<protein>
    <submittedName>
        <fullName evidence="4">2-hydroxyacid dehydrogenase</fullName>
    </submittedName>
    <submittedName>
        <fullName evidence="5">Phosphoglycerate dehydrogenase</fullName>
    </submittedName>
</protein>
<sequence length="328" mass="35517">MTMPRIVFHGENAACFSHGFADLAPKDAQITLLPDVLETDQQKKTYATADMIVGVKFDATLPQPENLALFHVPGAGYDAVNLDLLPASAVVCNCFGHDPAIAEYVFAGILNRHVPLDDADTKLRQGNWAYSSGSRDRLHDEICGKTIGLLGFGHIGQAIARRAKAFGMQVSVANRSPVAKSDMVDQSFTLNELADFWPTADYIVISVPMTPSTTGIVDADSFSKMKPGAVIFNVGRGPTIDEQALYDALNEGKIGGAVIDTWYTYPGPGKPTQLPSSLPFHTLKNLIMTPHMSGWTHGTVRRRQQTIADNIAHRLAGSPCINIVRKDS</sequence>
<dbReference type="InterPro" id="IPR036291">
    <property type="entry name" value="NAD(P)-bd_dom_sf"/>
</dbReference>
<evidence type="ECO:0000313" key="5">
    <source>
        <dbReference type="EMBL" id="POO52926.1"/>
    </source>
</evidence>
<dbReference type="InterPro" id="IPR050223">
    <property type="entry name" value="D-isomer_2-hydroxyacid_DH"/>
</dbReference>
<dbReference type="EMBL" id="JAVRAD010000007">
    <property type="protein sequence ID" value="MDX8330770.1"/>
    <property type="molecule type" value="Genomic_DNA"/>
</dbReference>
<dbReference type="RefSeq" id="WP_103657486.1">
    <property type="nucleotide sequence ID" value="NZ_CP192765.1"/>
</dbReference>
<evidence type="ECO:0000313" key="4">
    <source>
        <dbReference type="EMBL" id="MDX8330770.1"/>
    </source>
</evidence>
<feature type="domain" description="D-isomer specific 2-hydroxyacid dehydrogenase NAD-binding" evidence="3">
    <location>
        <begin position="110"/>
        <end position="293"/>
    </location>
</feature>
<dbReference type="EMBL" id="NXEJ01000003">
    <property type="protein sequence ID" value="POO52926.1"/>
    <property type="molecule type" value="Genomic_DNA"/>
</dbReference>
<evidence type="ECO:0000256" key="2">
    <source>
        <dbReference type="ARBA" id="ARBA00023027"/>
    </source>
</evidence>
<dbReference type="AlphaFoldDB" id="A0AAE5VQU7"/>
<dbReference type="GeneID" id="86879044"/>
<dbReference type="Proteomes" id="UP001277561">
    <property type="component" value="Unassembled WGS sequence"/>
</dbReference>
<dbReference type="GO" id="GO:0016618">
    <property type="term" value="F:hydroxypyruvate reductase [NAD(P)H] activity"/>
    <property type="evidence" value="ECO:0007669"/>
    <property type="project" value="TreeGrafter"/>
</dbReference>
<dbReference type="Pfam" id="PF02826">
    <property type="entry name" value="2-Hacid_dh_C"/>
    <property type="match status" value="1"/>
</dbReference>
<dbReference type="InterPro" id="IPR006140">
    <property type="entry name" value="D-isomer_DH_NAD-bd"/>
</dbReference>
<dbReference type="Proteomes" id="UP000237447">
    <property type="component" value="Unassembled WGS sequence"/>
</dbReference>
<dbReference type="Gene3D" id="3.40.50.720">
    <property type="entry name" value="NAD(P)-binding Rossmann-like Domain"/>
    <property type="match status" value="2"/>
</dbReference>
<reference evidence="5 6" key="1">
    <citation type="journal article" date="2018" name="Syst. Appl. Microbiol.">
        <title>Agrobacterium rosae sp. nov., isolated from galls on different agricultural crops.</title>
        <authorList>
            <person name="Kuzmanovic N."/>
            <person name="Pulawska J."/>
            <person name="Smalla K."/>
            <person name="Nesme X."/>
        </authorList>
    </citation>
    <scope>NUCLEOTIDE SEQUENCE [LARGE SCALE GENOMIC DNA]</scope>
    <source>
        <strain evidence="5 6">NCPPB 1650</strain>
    </source>
</reference>
<dbReference type="SUPFAM" id="SSF52283">
    <property type="entry name" value="Formate/glycerate dehydrogenase catalytic domain-like"/>
    <property type="match status" value="1"/>
</dbReference>
<evidence type="ECO:0000313" key="6">
    <source>
        <dbReference type="Proteomes" id="UP000237447"/>
    </source>
</evidence>
<evidence type="ECO:0000259" key="3">
    <source>
        <dbReference type="Pfam" id="PF02826"/>
    </source>
</evidence>
<reference evidence="4 7" key="2">
    <citation type="journal article" date="2023" name="Phytobiomes J">
        <title>Deciphering the key players within the bacterial microbiota associated with aerial crown gall tumors on rhododendron: Insights into the gallobiome.</title>
        <authorList>
            <person name="Kuzmanovic N."/>
            <person name="Nesme J."/>
            <person name="Wolf J."/>
            <person name="Neumann-Schaal M."/>
            <person name="Petersen J."/>
            <person name="Fernandez-Gnecco G."/>
            <person name="Sproeer C."/>
            <person name="Bunk B."/>
            <person name="Overmann J."/>
            <person name="Sorensen S.J."/>
            <person name="Idczak E."/>
            <person name="Smalla K."/>
        </authorList>
    </citation>
    <scope>NUCLEOTIDE SEQUENCE [LARGE SCALE GENOMIC DNA]</scope>
    <source>
        <strain evidence="7">rho-14.1</strain>
        <strain evidence="4">Rho-14.1</strain>
    </source>
</reference>
<keyword evidence="2" id="KW-0520">NAD</keyword>
<dbReference type="SUPFAM" id="SSF51735">
    <property type="entry name" value="NAD(P)-binding Rossmann-fold domains"/>
    <property type="match status" value="1"/>
</dbReference>
<proteinExistence type="predicted"/>
<dbReference type="PANTHER" id="PTHR10996">
    <property type="entry name" value="2-HYDROXYACID DEHYDROGENASE-RELATED"/>
    <property type="match status" value="1"/>
</dbReference>
<comment type="caution">
    <text evidence="5">The sequence shown here is derived from an EMBL/GenBank/DDBJ whole genome shotgun (WGS) entry which is preliminary data.</text>
</comment>
<dbReference type="GO" id="GO:0005829">
    <property type="term" value="C:cytosol"/>
    <property type="evidence" value="ECO:0007669"/>
    <property type="project" value="TreeGrafter"/>
</dbReference>
<evidence type="ECO:0000256" key="1">
    <source>
        <dbReference type="ARBA" id="ARBA00023002"/>
    </source>
</evidence>
<gene>
    <name evidence="5" type="ORF">CPJ18_06685</name>
    <name evidence="4" type="ORF">RMS29_16205</name>
</gene>
<keyword evidence="1" id="KW-0560">Oxidoreductase</keyword>
<dbReference type="CDD" id="cd12165">
    <property type="entry name" value="2-Hacid_dh_6"/>
    <property type="match status" value="1"/>
</dbReference>
<dbReference type="PANTHER" id="PTHR10996:SF178">
    <property type="entry name" value="2-HYDROXYACID DEHYDROGENASE YGL185C-RELATED"/>
    <property type="match status" value="1"/>
</dbReference>
<dbReference type="GO" id="GO:0030267">
    <property type="term" value="F:glyoxylate reductase (NADPH) activity"/>
    <property type="evidence" value="ECO:0007669"/>
    <property type="project" value="TreeGrafter"/>
</dbReference>
<evidence type="ECO:0000313" key="7">
    <source>
        <dbReference type="Proteomes" id="UP001277561"/>
    </source>
</evidence>
<keyword evidence="7" id="KW-1185">Reference proteome</keyword>
<name>A0AAE5VQU7_9HYPH</name>
<accession>A0AAE5VQU7</accession>
<dbReference type="GO" id="GO:0051287">
    <property type="term" value="F:NAD binding"/>
    <property type="evidence" value="ECO:0007669"/>
    <property type="project" value="InterPro"/>
</dbReference>
<organism evidence="5 6">
    <name type="scientific">Agrobacterium rosae</name>
    <dbReference type="NCBI Taxonomy" id="1972867"/>
    <lineage>
        <taxon>Bacteria</taxon>
        <taxon>Pseudomonadati</taxon>
        <taxon>Pseudomonadota</taxon>
        <taxon>Alphaproteobacteria</taxon>
        <taxon>Hyphomicrobiales</taxon>
        <taxon>Rhizobiaceae</taxon>
        <taxon>Rhizobium/Agrobacterium group</taxon>
        <taxon>Agrobacterium</taxon>
    </lineage>
</organism>